<evidence type="ECO:0000259" key="6">
    <source>
        <dbReference type="Pfam" id="PF08281"/>
    </source>
</evidence>
<dbReference type="PANTHER" id="PTHR47756">
    <property type="entry name" value="BLL6612 PROTEIN-RELATED"/>
    <property type="match status" value="1"/>
</dbReference>
<dbReference type="GO" id="GO:0003677">
    <property type="term" value="F:DNA binding"/>
    <property type="evidence" value="ECO:0007669"/>
    <property type="project" value="InterPro"/>
</dbReference>
<dbReference type="InterPro" id="IPR013325">
    <property type="entry name" value="RNA_pol_sigma_r2"/>
</dbReference>
<accession>A0A4R2IZE1</accession>
<keyword evidence="9" id="KW-1185">Reference proteome</keyword>
<evidence type="ECO:0000256" key="3">
    <source>
        <dbReference type="ARBA" id="ARBA00023082"/>
    </source>
</evidence>
<dbReference type="SUPFAM" id="SSF88659">
    <property type="entry name" value="Sigma3 and sigma4 domains of RNA polymerase sigma factors"/>
    <property type="match status" value="1"/>
</dbReference>
<proteinExistence type="inferred from homology"/>
<evidence type="ECO:0000256" key="4">
    <source>
        <dbReference type="ARBA" id="ARBA00023163"/>
    </source>
</evidence>
<evidence type="ECO:0000313" key="8">
    <source>
        <dbReference type="EMBL" id="TCO51273.1"/>
    </source>
</evidence>
<dbReference type="PANTHER" id="PTHR47756:SF2">
    <property type="entry name" value="BLL6612 PROTEIN"/>
    <property type="match status" value="1"/>
</dbReference>
<feature type="domain" description="DUF6596" evidence="7">
    <location>
        <begin position="172"/>
        <end position="272"/>
    </location>
</feature>
<feature type="domain" description="RNA polymerase sigma-70 region 2" evidence="5">
    <location>
        <begin position="14"/>
        <end position="79"/>
    </location>
</feature>
<comment type="caution">
    <text evidence="8">The sequence shown here is derived from an EMBL/GenBank/DDBJ whole genome shotgun (WGS) entry which is preliminary data.</text>
</comment>
<dbReference type="Proteomes" id="UP000295573">
    <property type="component" value="Unassembled WGS sequence"/>
</dbReference>
<dbReference type="AlphaFoldDB" id="A0A4R2IZE1"/>
<evidence type="ECO:0000259" key="7">
    <source>
        <dbReference type="Pfam" id="PF20239"/>
    </source>
</evidence>
<dbReference type="Pfam" id="PF08281">
    <property type="entry name" value="Sigma70_r4_2"/>
    <property type="match status" value="1"/>
</dbReference>
<organism evidence="8 9">
    <name type="scientific">Kribbella antiqua</name>
    <dbReference type="NCBI Taxonomy" id="2512217"/>
    <lineage>
        <taxon>Bacteria</taxon>
        <taxon>Bacillati</taxon>
        <taxon>Actinomycetota</taxon>
        <taxon>Actinomycetes</taxon>
        <taxon>Propionibacteriales</taxon>
        <taxon>Kribbellaceae</taxon>
        <taxon>Kribbella</taxon>
    </lineage>
</organism>
<keyword evidence="3" id="KW-0731">Sigma factor</keyword>
<keyword evidence="4" id="KW-0804">Transcription</keyword>
<dbReference type="InterPro" id="IPR013324">
    <property type="entry name" value="RNA_pol_sigma_r3/r4-like"/>
</dbReference>
<sequence>MTSDTAADELARVVREHAGRLAASLVSLLGDFPAAEDLVQDAVEIALRRWPEEGIPDRPDAWLFTVAKRRGVDVLRRQENYRTKLAQLQWPVPPASDDRLRLIFTCCHPALAREAQIALTLRVVCGLTTAQIAAAFLVPETTLAQRITRAKRKIADAGIPYRIPRDDELAVRLNEVLAVIYLLFNEGYLSSTPDRAHSRDLVDDAEWLTALLAGLLPNEPEVTGLLALIRLHRARVAARFTADGDLVLLQDQDRTKWDHAAIADATALLTRTARRHRSPGPYQLQAAIAACHCEAPTWADTDWHQILVLYDMLLLVEPSAVTRLHRSVAVRYVHGVRAALSELDDLDATLQNYPLYHAIRAELLRADGRPSEAHEADRHAIELTSNPAQRDLLHARIAKN</sequence>
<keyword evidence="2" id="KW-0805">Transcription regulation</keyword>
<dbReference type="Gene3D" id="1.10.10.10">
    <property type="entry name" value="Winged helix-like DNA-binding domain superfamily/Winged helix DNA-binding domain"/>
    <property type="match status" value="1"/>
</dbReference>
<dbReference type="Gene3D" id="1.10.1740.10">
    <property type="match status" value="1"/>
</dbReference>
<comment type="similarity">
    <text evidence="1">Belongs to the sigma-70 factor family. ECF subfamily.</text>
</comment>
<dbReference type="GO" id="GO:0016987">
    <property type="term" value="F:sigma factor activity"/>
    <property type="evidence" value="ECO:0007669"/>
    <property type="project" value="UniProtKB-KW"/>
</dbReference>
<gene>
    <name evidence="8" type="ORF">EV646_101256</name>
</gene>
<dbReference type="InterPro" id="IPR036388">
    <property type="entry name" value="WH-like_DNA-bd_sf"/>
</dbReference>
<dbReference type="OrthoDB" id="9780299at2"/>
<dbReference type="InterPro" id="IPR046531">
    <property type="entry name" value="DUF6596"/>
</dbReference>
<dbReference type="Pfam" id="PF04542">
    <property type="entry name" value="Sigma70_r2"/>
    <property type="match status" value="1"/>
</dbReference>
<feature type="domain" description="RNA polymerase sigma factor 70 region 4 type 2" evidence="6">
    <location>
        <begin position="103"/>
        <end position="154"/>
    </location>
</feature>
<dbReference type="EMBL" id="SLWR01000001">
    <property type="protein sequence ID" value="TCO51273.1"/>
    <property type="molecule type" value="Genomic_DNA"/>
</dbReference>
<protein>
    <submittedName>
        <fullName evidence="8">RNA polymerase sigma-70 factor (ECF subfamily)</fullName>
    </submittedName>
</protein>
<name>A0A4R2IZE1_9ACTN</name>
<evidence type="ECO:0000256" key="1">
    <source>
        <dbReference type="ARBA" id="ARBA00010641"/>
    </source>
</evidence>
<evidence type="ECO:0000256" key="2">
    <source>
        <dbReference type="ARBA" id="ARBA00023015"/>
    </source>
</evidence>
<evidence type="ECO:0000313" key="9">
    <source>
        <dbReference type="Proteomes" id="UP000295573"/>
    </source>
</evidence>
<dbReference type="GO" id="GO:0006352">
    <property type="term" value="P:DNA-templated transcription initiation"/>
    <property type="evidence" value="ECO:0007669"/>
    <property type="project" value="InterPro"/>
</dbReference>
<dbReference type="InterPro" id="IPR013249">
    <property type="entry name" value="RNA_pol_sigma70_r4_t2"/>
</dbReference>
<dbReference type="SUPFAM" id="SSF88946">
    <property type="entry name" value="Sigma2 domain of RNA polymerase sigma factors"/>
    <property type="match status" value="1"/>
</dbReference>
<dbReference type="InterPro" id="IPR007627">
    <property type="entry name" value="RNA_pol_sigma70_r2"/>
</dbReference>
<evidence type="ECO:0000259" key="5">
    <source>
        <dbReference type="Pfam" id="PF04542"/>
    </source>
</evidence>
<dbReference type="Pfam" id="PF20239">
    <property type="entry name" value="DUF6596"/>
    <property type="match status" value="1"/>
</dbReference>
<dbReference type="RefSeq" id="WP_132143014.1">
    <property type="nucleotide sequence ID" value="NZ_SLWR01000001.1"/>
</dbReference>
<reference evidence="8 9" key="1">
    <citation type="journal article" date="2015" name="Stand. Genomic Sci.">
        <title>Genomic Encyclopedia of Bacterial and Archaeal Type Strains, Phase III: the genomes of soil and plant-associated and newly described type strains.</title>
        <authorList>
            <person name="Whitman W.B."/>
            <person name="Woyke T."/>
            <person name="Klenk H.P."/>
            <person name="Zhou Y."/>
            <person name="Lilburn T.G."/>
            <person name="Beck B.J."/>
            <person name="De Vos P."/>
            <person name="Vandamme P."/>
            <person name="Eisen J.A."/>
            <person name="Garrity G."/>
            <person name="Hugenholtz P."/>
            <person name="Kyrpides N.C."/>
        </authorList>
    </citation>
    <scope>NUCLEOTIDE SEQUENCE [LARGE SCALE GENOMIC DNA]</scope>
    <source>
        <strain evidence="8 9">VKM Ac-2541</strain>
    </source>
</reference>